<evidence type="ECO:0000313" key="2">
    <source>
        <dbReference type="Proteomes" id="UP000823399"/>
    </source>
</evidence>
<name>A0A9P7FJQ0_9AGAM</name>
<sequence length="96" mass="10373">MDMDWELADATPRQILCDSGFMWGLHMALGWTLDHSPTLADLHPSLANLDVALELVLSTYSLISRGPDVLAALDLIFSHALVLSVSHPVLLAPLGV</sequence>
<dbReference type="AlphaFoldDB" id="A0A9P7FJQ0"/>
<accession>A0A9P7FJQ0</accession>
<protein>
    <submittedName>
        <fullName evidence="1">Uncharacterized protein</fullName>
    </submittedName>
</protein>
<organism evidence="1 2">
    <name type="scientific">Suillus discolor</name>
    <dbReference type="NCBI Taxonomy" id="1912936"/>
    <lineage>
        <taxon>Eukaryota</taxon>
        <taxon>Fungi</taxon>
        <taxon>Dikarya</taxon>
        <taxon>Basidiomycota</taxon>
        <taxon>Agaricomycotina</taxon>
        <taxon>Agaricomycetes</taxon>
        <taxon>Agaricomycetidae</taxon>
        <taxon>Boletales</taxon>
        <taxon>Suillineae</taxon>
        <taxon>Suillaceae</taxon>
        <taxon>Suillus</taxon>
    </lineage>
</organism>
<proteinExistence type="predicted"/>
<gene>
    <name evidence="1" type="ORF">F5147DRAFT_767324</name>
</gene>
<dbReference type="Proteomes" id="UP000823399">
    <property type="component" value="Unassembled WGS sequence"/>
</dbReference>
<dbReference type="EMBL" id="JABBWM010000002">
    <property type="protein sequence ID" value="KAG2119861.1"/>
    <property type="molecule type" value="Genomic_DNA"/>
</dbReference>
<dbReference type="RefSeq" id="XP_041299687.1">
    <property type="nucleotide sequence ID" value="XM_041440870.1"/>
</dbReference>
<dbReference type="GeneID" id="64703129"/>
<keyword evidence="2" id="KW-1185">Reference proteome</keyword>
<evidence type="ECO:0000313" key="1">
    <source>
        <dbReference type="EMBL" id="KAG2119861.1"/>
    </source>
</evidence>
<dbReference type="OrthoDB" id="10528274at2759"/>
<reference evidence="1" key="1">
    <citation type="journal article" date="2020" name="New Phytol.">
        <title>Comparative genomics reveals dynamic genome evolution in host specialist ectomycorrhizal fungi.</title>
        <authorList>
            <person name="Lofgren L.A."/>
            <person name="Nguyen N.H."/>
            <person name="Vilgalys R."/>
            <person name="Ruytinx J."/>
            <person name="Liao H.L."/>
            <person name="Branco S."/>
            <person name="Kuo A."/>
            <person name="LaButti K."/>
            <person name="Lipzen A."/>
            <person name="Andreopoulos W."/>
            <person name="Pangilinan J."/>
            <person name="Riley R."/>
            <person name="Hundley H."/>
            <person name="Na H."/>
            <person name="Barry K."/>
            <person name="Grigoriev I.V."/>
            <person name="Stajich J.E."/>
            <person name="Kennedy P.G."/>
        </authorList>
    </citation>
    <scope>NUCLEOTIDE SEQUENCE</scope>
    <source>
        <strain evidence="1">FC423</strain>
    </source>
</reference>
<comment type="caution">
    <text evidence="1">The sequence shown here is derived from an EMBL/GenBank/DDBJ whole genome shotgun (WGS) entry which is preliminary data.</text>
</comment>